<dbReference type="EC" id="2.4.1.255" evidence="5"/>
<keyword evidence="1" id="KW-0677">Repeat</keyword>
<gene>
    <name evidence="5" type="primary">Ogt</name>
    <name evidence="5" type="ORF">NO713_02530</name>
</gene>
<dbReference type="Proteomes" id="UP001153719">
    <property type="component" value="Chromosome"/>
</dbReference>
<feature type="repeat" description="TPR" evidence="3">
    <location>
        <begin position="375"/>
        <end position="408"/>
    </location>
</feature>
<keyword evidence="6" id="KW-1185">Reference proteome</keyword>
<dbReference type="PROSITE" id="PS50293">
    <property type="entry name" value="TPR_REGION"/>
    <property type="match status" value="1"/>
</dbReference>
<dbReference type="PANTHER" id="PTHR44943:SF4">
    <property type="entry name" value="TPR REPEAT-CONTAINING PROTEIN MJ0798"/>
    <property type="match status" value="1"/>
</dbReference>
<dbReference type="InterPro" id="IPR016181">
    <property type="entry name" value="Acyl_CoA_acyltransferase"/>
</dbReference>
<dbReference type="InterPro" id="IPR051685">
    <property type="entry name" value="Ycf3/AcsC/BcsC/TPR_MFPF"/>
</dbReference>
<dbReference type="SMART" id="SM00028">
    <property type="entry name" value="TPR"/>
    <property type="match status" value="3"/>
</dbReference>
<evidence type="ECO:0000313" key="6">
    <source>
        <dbReference type="Proteomes" id="UP001153719"/>
    </source>
</evidence>
<dbReference type="PANTHER" id="PTHR44943">
    <property type="entry name" value="CELLULOSE SYNTHASE OPERON PROTEIN C"/>
    <property type="match status" value="1"/>
</dbReference>
<dbReference type="PROSITE" id="PS50005">
    <property type="entry name" value="TPR"/>
    <property type="match status" value="3"/>
</dbReference>
<dbReference type="InterPro" id="IPR019734">
    <property type="entry name" value="TPR_rpt"/>
</dbReference>
<protein>
    <submittedName>
        <fullName evidence="5">UDP-N-acetylglucosamine--peptide N-acetylglucosaminyltransferase 110 kDa subunit</fullName>
        <ecNumber evidence="5">2.4.1.255</ecNumber>
    </submittedName>
</protein>
<dbReference type="Gene3D" id="1.25.40.10">
    <property type="entry name" value="Tetratricopeptide repeat domain"/>
    <property type="match status" value="2"/>
</dbReference>
<feature type="repeat" description="TPR" evidence="3">
    <location>
        <begin position="341"/>
        <end position="374"/>
    </location>
</feature>
<accession>A0A9W4D5T1</accession>
<keyword evidence="5" id="KW-0808">Transferase</keyword>
<feature type="domain" description="BioF2-like acetyltransferase" evidence="4">
    <location>
        <begin position="133"/>
        <end position="243"/>
    </location>
</feature>
<evidence type="ECO:0000256" key="2">
    <source>
        <dbReference type="ARBA" id="ARBA00022803"/>
    </source>
</evidence>
<keyword evidence="2 3" id="KW-0802">TPR repeat</keyword>
<dbReference type="Pfam" id="PF14559">
    <property type="entry name" value="TPR_19"/>
    <property type="match status" value="1"/>
</dbReference>
<keyword evidence="5" id="KW-0328">Glycosyltransferase</keyword>
<dbReference type="EMBL" id="LR882967">
    <property type="protein sequence ID" value="CAD5950543.1"/>
    <property type="molecule type" value="Genomic_DNA"/>
</dbReference>
<name>A0A9W4D5T1_9CYAN</name>
<dbReference type="InterPro" id="IPR038740">
    <property type="entry name" value="BioF2-like_GNAT_dom"/>
</dbReference>
<dbReference type="GO" id="GO:0097363">
    <property type="term" value="F:protein O-acetylglucosaminyltransferase activity"/>
    <property type="evidence" value="ECO:0007669"/>
    <property type="project" value="UniProtKB-EC"/>
</dbReference>
<dbReference type="SUPFAM" id="SSF48452">
    <property type="entry name" value="TPR-like"/>
    <property type="match status" value="1"/>
</dbReference>
<evidence type="ECO:0000256" key="3">
    <source>
        <dbReference type="PROSITE-ProRule" id="PRU00339"/>
    </source>
</evidence>
<dbReference type="KEGG" id="ppsu:NO713_02530"/>
<dbReference type="InterPro" id="IPR011990">
    <property type="entry name" value="TPR-like_helical_dom_sf"/>
</dbReference>
<evidence type="ECO:0000313" key="5">
    <source>
        <dbReference type="EMBL" id="CAD5950543.1"/>
    </source>
</evidence>
<dbReference type="RefSeq" id="WP_254173880.1">
    <property type="nucleotide sequence ID" value="NZ_LR882967.1"/>
</dbReference>
<dbReference type="SUPFAM" id="SSF55729">
    <property type="entry name" value="Acyl-CoA N-acyltransferases (Nat)"/>
    <property type="match status" value="1"/>
</dbReference>
<sequence length="418" mass="48343">MKIDIIDDLQTFNQVRENWDFVYEGDPHANFFLSWVWLVGWLKMIPESWLILSAKVPDKDSSYVAFFPLKLILEQENGGGFYTQLYMAGNSIADYTGLLILPGYEEEVIPAFAHSDEFLITHVNADNVNFHIEILLKLWESKWRQKKGDQCDLIMDYVRKILHHCFENNCLYLPILWRGDKPLCGIANFIDVHQKTMLFVITGRDETFKNLPTGLILHANAIRYAIQNGFKVYDFLRGNEEYKYSFGAKERRIQHIVAQYKTSQNRKLDIRILPSAIKLTIQYHRENKLTEAQQGYSQILETQSNHPEALFGLGVLMRQKGEYQSAENLLKDLLQIQPNSIKGLFSLGNLYQAQDRFSEAIETYHQILVLQPDVVAAYNNMGYALQQQGKSEEAIICYQKALELQPDCVEAEVKLLSI</sequence>
<dbReference type="Pfam" id="PF00515">
    <property type="entry name" value="TPR_1"/>
    <property type="match status" value="1"/>
</dbReference>
<dbReference type="Gene3D" id="3.40.630.30">
    <property type="match status" value="1"/>
</dbReference>
<evidence type="ECO:0000259" key="4">
    <source>
        <dbReference type="Pfam" id="PF13480"/>
    </source>
</evidence>
<proteinExistence type="predicted"/>
<dbReference type="AlphaFoldDB" id="A0A9W4D5T1"/>
<dbReference type="Pfam" id="PF13480">
    <property type="entry name" value="Acetyltransf_6"/>
    <property type="match status" value="1"/>
</dbReference>
<feature type="repeat" description="TPR" evidence="3">
    <location>
        <begin position="307"/>
        <end position="340"/>
    </location>
</feature>
<dbReference type="Pfam" id="PF13176">
    <property type="entry name" value="TPR_7"/>
    <property type="match status" value="1"/>
</dbReference>
<evidence type="ECO:0000256" key="1">
    <source>
        <dbReference type="ARBA" id="ARBA00022737"/>
    </source>
</evidence>
<reference evidence="5" key="1">
    <citation type="submission" date="2020-09" db="EMBL/GenBank/DDBJ databases">
        <authorList>
            <person name="Blom J."/>
        </authorList>
    </citation>
    <scope>NUCLEOTIDE SEQUENCE</scope>
    <source>
        <strain evidence="5">No.713</strain>
    </source>
</reference>
<organism evidence="5 6">
    <name type="scientific">Planktothrix pseudagardhii</name>
    <dbReference type="NCBI Taxonomy" id="132604"/>
    <lineage>
        <taxon>Bacteria</taxon>
        <taxon>Bacillati</taxon>
        <taxon>Cyanobacteriota</taxon>
        <taxon>Cyanophyceae</taxon>
        <taxon>Oscillatoriophycideae</taxon>
        <taxon>Oscillatoriales</taxon>
        <taxon>Microcoleaceae</taxon>
        <taxon>Planktothrix</taxon>
    </lineage>
</organism>